<keyword evidence="3" id="KW-0378">Hydrolase</keyword>
<dbReference type="InterPro" id="IPR027417">
    <property type="entry name" value="P-loop_NTPase"/>
</dbReference>
<gene>
    <name evidence="11" type="ORF">BV898_16900</name>
</gene>
<dbReference type="Pfam" id="PF00271">
    <property type="entry name" value="Helicase_C"/>
    <property type="match status" value="1"/>
</dbReference>
<dbReference type="InterPro" id="IPR011545">
    <property type="entry name" value="DEAD/DEAH_box_helicase_dom"/>
</dbReference>
<dbReference type="GO" id="GO:0016787">
    <property type="term" value="F:hydrolase activity"/>
    <property type="evidence" value="ECO:0007669"/>
    <property type="project" value="UniProtKB-KW"/>
</dbReference>
<evidence type="ECO:0000256" key="4">
    <source>
        <dbReference type="ARBA" id="ARBA00022806"/>
    </source>
</evidence>
<sequence>MSSSLHNSLWEAAGAVSGTAKASSQQDLDSQRDGSAPDTPQEISGPEAIAKEAADASLVRKLLECKLRAFDPASLEGNEQAKRLVNSDSSWEELHVPAPIIRGLILNLGFDRPSPIQCVALDILFKGKNLIAQSQSGTGKTIAFVIGMLKQVDPSKNYPQAIVLEPTFELVLQTAEVIRKVVDKVVNVSITEAVRGNRIERGAVVEDQIIVGTPGTVLDWLTKAKAFDARKVRMFVLDEADVMIAQQGHQDQSVRIYKMMDQNVVQTALFSATYEDKVMDFAKKVVRNPEVIAVKTEDLSLESIHQYFIMAANDDEKIHALRSLYGVVTVDNAIVFCRTREVARKIYAAMRGDGHTIGILEGEMDVAARADAIRAFREGRVRLLITTNVAARGIDVQSVNLVVNFDLPVNRDFSPDFESYIHRIGRTGRFGRGGIAINLVKDERDIKIMRAIQTHFKRDIKPLDHTDTDVLEQLNQEALETS</sequence>
<dbReference type="PANTHER" id="PTHR47958">
    <property type="entry name" value="ATP-DEPENDENT RNA HELICASE DBP3"/>
    <property type="match status" value="1"/>
</dbReference>
<keyword evidence="12" id="KW-1185">Reference proteome</keyword>
<reference evidence="12" key="1">
    <citation type="submission" date="2017-01" db="EMBL/GenBank/DDBJ databases">
        <title>Comparative genomics of anhydrobiosis in the tardigrade Hypsibius dujardini.</title>
        <authorList>
            <person name="Yoshida Y."/>
            <person name="Koutsovoulos G."/>
            <person name="Laetsch D."/>
            <person name="Stevens L."/>
            <person name="Kumar S."/>
            <person name="Horikawa D."/>
            <person name="Ishino K."/>
            <person name="Komine S."/>
            <person name="Tomita M."/>
            <person name="Blaxter M."/>
            <person name="Arakawa K."/>
        </authorList>
    </citation>
    <scope>NUCLEOTIDE SEQUENCE [LARGE SCALE GENOMIC DNA]</scope>
    <source>
        <strain evidence="12">Z151</strain>
    </source>
</reference>
<evidence type="ECO:0000256" key="6">
    <source>
        <dbReference type="PROSITE-ProRule" id="PRU00552"/>
    </source>
</evidence>
<evidence type="ECO:0000256" key="3">
    <source>
        <dbReference type="ARBA" id="ARBA00022801"/>
    </source>
</evidence>
<feature type="domain" description="Helicase C-terminal" evidence="9">
    <location>
        <begin position="320"/>
        <end position="471"/>
    </location>
</feature>
<dbReference type="GO" id="GO:0003724">
    <property type="term" value="F:RNA helicase activity"/>
    <property type="evidence" value="ECO:0007669"/>
    <property type="project" value="UniProtKB-EC"/>
</dbReference>
<feature type="short sequence motif" description="Q motif" evidence="6">
    <location>
        <begin position="89"/>
        <end position="118"/>
    </location>
</feature>
<evidence type="ECO:0000259" key="10">
    <source>
        <dbReference type="PROSITE" id="PS51195"/>
    </source>
</evidence>
<dbReference type="AlphaFoldDB" id="A0A9X6RMA0"/>
<name>A0A9X6RMA0_HYPEX</name>
<feature type="domain" description="Helicase ATP-binding" evidence="8">
    <location>
        <begin position="121"/>
        <end position="292"/>
    </location>
</feature>
<dbReference type="GO" id="GO:0003676">
    <property type="term" value="F:nucleic acid binding"/>
    <property type="evidence" value="ECO:0007669"/>
    <property type="project" value="InterPro"/>
</dbReference>
<protein>
    <recommendedName>
        <fullName evidence="1">RNA helicase</fullName>
        <ecNumber evidence="1">3.6.4.13</ecNumber>
    </recommendedName>
</protein>
<evidence type="ECO:0000256" key="1">
    <source>
        <dbReference type="ARBA" id="ARBA00012552"/>
    </source>
</evidence>
<dbReference type="PROSITE" id="PS51195">
    <property type="entry name" value="Q_MOTIF"/>
    <property type="match status" value="1"/>
</dbReference>
<keyword evidence="5" id="KW-0067">ATP-binding</keyword>
<evidence type="ECO:0000313" key="12">
    <source>
        <dbReference type="Proteomes" id="UP000192578"/>
    </source>
</evidence>
<accession>A0A9X6RMA0</accession>
<dbReference type="PROSITE" id="PS51192">
    <property type="entry name" value="HELICASE_ATP_BIND_1"/>
    <property type="match status" value="1"/>
</dbReference>
<dbReference type="EMBL" id="MTYJ01000268">
    <property type="protein sequence ID" value="OWA52446.1"/>
    <property type="molecule type" value="Genomic_DNA"/>
</dbReference>
<evidence type="ECO:0000259" key="9">
    <source>
        <dbReference type="PROSITE" id="PS51194"/>
    </source>
</evidence>
<dbReference type="CDD" id="cd18787">
    <property type="entry name" value="SF2_C_DEAD"/>
    <property type="match status" value="1"/>
</dbReference>
<dbReference type="InterPro" id="IPR001650">
    <property type="entry name" value="Helicase_C-like"/>
</dbReference>
<dbReference type="EC" id="3.6.4.13" evidence="1"/>
<dbReference type="InterPro" id="IPR014014">
    <property type="entry name" value="RNA_helicase_DEAD_Q_motif"/>
</dbReference>
<comment type="caution">
    <text evidence="11">The sequence shown here is derived from an EMBL/GenBank/DDBJ whole genome shotgun (WGS) entry which is preliminary data.</text>
</comment>
<evidence type="ECO:0000313" key="11">
    <source>
        <dbReference type="EMBL" id="OWA52446.1"/>
    </source>
</evidence>
<keyword evidence="4 11" id="KW-0347">Helicase</keyword>
<dbReference type="OrthoDB" id="10265785at2759"/>
<dbReference type="SMART" id="SM00490">
    <property type="entry name" value="HELICc"/>
    <property type="match status" value="1"/>
</dbReference>
<feature type="domain" description="DEAD-box RNA helicase Q" evidence="10">
    <location>
        <begin position="89"/>
        <end position="118"/>
    </location>
</feature>
<keyword evidence="2" id="KW-0547">Nucleotide-binding</keyword>
<evidence type="ECO:0000256" key="7">
    <source>
        <dbReference type="SAM" id="MobiDB-lite"/>
    </source>
</evidence>
<organism evidence="11 12">
    <name type="scientific">Hypsibius exemplaris</name>
    <name type="common">Freshwater tardigrade</name>
    <dbReference type="NCBI Taxonomy" id="2072580"/>
    <lineage>
        <taxon>Eukaryota</taxon>
        <taxon>Metazoa</taxon>
        <taxon>Ecdysozoa</taxon>
        <taxon>Tardigrada</taxon>
        <taxon>Eutardigrada</taxon>
        <taxon>Parachela</taxon>
        <taxon>Hypsibioidea</taxon>
        <taxon>Hypsibiidae</taxon>
        <taxon>Hypsibius</taxon>
    </lineage>
</organism>
<proteinExistence type="predicted"/>
<dbReference type="Pfam" id="PF00270">
    <property type="entry name" value="DEAD"/>
    <property type="match status" value="1"/>
</dbReference>
<evidence type="ECO:0000259" key="8">
    <source>
        <dbReference type="PROSITE" id="PS51192"/>
    </source>
</evidence>
<dbReference type="SUPFAM" id="SSF52540">
    <property type="entry name" value="P-loop containing nucleoside triphosphate hydrolases"/>
    <property type="match status" value="1"/>
</dbReference>
<dbReference type="SMART" id="SM00487">
    <property type="entry name" value="DEXDc"/>
    <property type="match status" value="1"/>
</dbReference>
<dbReference type="Gene3D" id="3.40.50.300">
    <property type="entry name" value="P-loop containing nucleotide triphosphate hydrolases"/>
    <property type="match status" value="2"/>
</dbReference>
<dbReference type="Proteomes" id="UP000192578">
    <property type="component" value="Unassembled WGS sequence"/>
</dbReference>
<dbReference type="PROSITE" id="PS51194">
    <property type="entry name" value="HELICASE_CTER"/>
    <property type="match status" value="1"/>
</dbReference>
<evidence type="ECO:0000256" key="5">
    <source>
        <dbReference type="ARBA" id="ARBA00022840"/>
    </source>
</evidence>
<feature type="region of interest" description="Disordered" evidence="7">
    <location>
        <begin position="16"/>
        <end position="46"/>
    </location>
</feature>
<dbReference type="InterPro" id="IPR014001">
    <property type="entry name" value="Helicase_ATP-bd"/>
</dbReference>
<dbReference type="GO" id="GO:0005524">
    <property type="term" value="F:ATP binding"/>
    <property type="evidence" value="ECO:0007669"/>
    <property type="project" value="UniProtKB-KW"/>
</dbReference>
<evidence type="ECO:0000256" key="2">
    <source>
        <dbReference type="ARBA" id="ARBA00022741"/>
    </source>
</evidence>